<dbReference type="InterPro" id="IPR054293">
    <property type="entry name" value="DUF7029"/>
</dbReference>
<proteinExistence type="predicted"/>
<organism evidence="3 4">
    <name type="scientific">Arthrobotrys conoides</name>
    <dbReference type="NCBI Taxonomy" id="74498"/>
    <lineage>
        <taxon>Eukaryota</taxon>
        <taxon>Fungi</taxon>
        <taxon>Dikarya</taxon>
        <taxon>Ascomycota</taxon>
        <taxon>Pezizomycotina</taxon>
        <taxon>Orbiliomycetes</taxon>
        <taxon>Orbiliales</taxon>
        <taxon>Orbiliaceae</taxon>
        <taxon>Arthrobotrys</taxon>
    </lineage>
</organism>
<dbReference type="Gene3D" id="1.10.287.700">
    <property type="entry name" value="Helix hairpin bin"/>
    <property type="match status" value="1"/>
</dbReference>
<feature type="domain" description="DUF7029" evidence="2">
    <location>
        <begin position="88"/>
        <end position="195"/>
    </location>
</feature>
<reference evidence="3 4" key="1">
    <citation type="submission" date="2019-10" db="EMBL/GenBank/DDBJ databases">
        <authorList>
            <person name="Palmer J.M."/>
        </authorList>
    </citation>
    <scope>NUCLEOTIDE SEQUENCE [LARGE SCALE GENOMIC DNA]</scope>
    <source>
        <strain evidence="3 4">TWF506</strain>
    </source>
</reference>
<sequence>MVAASKILPVLSLGLIGLSQAAEWHVPIAAEENHIGMVPIRQEHIIKGLKRRSDDLSRLKPQDQVKMFYGRALSEEHLRIADMTVTKPDANHPLILLENFDDLTESITCTEQDSKIALKFKSQDAMDTAIKSWDWINQSDKDYFFLFTHHHHTGCGPDEERTSYKITAVSYDKTTFTTVLTKEKATWDETLQNFEIKIRTVEHPRPSFAKRNLKSALRTGICAFSGPFEDLFKFQCEEEVGKGIDSVADTVEEGFDKAVDTVGEGIDKATDLVGEGIDVVGDGINKAADLVGEGIDVVGDGINKAADLVGEGIDTVVDVASTVGGIVEEGLKPVVDVVSGGLNTLLEKFVDGNYKVSFGKKDPKNKIPLTGVAFKGEVDVDMGANCVGCYLEGGFGFKATISRVNGATLPSAIFDISPSIEGNFGLELIGVVSKEHDYNVGAAIGDDILKTMGISPFLKIAPEAIAGPGVIVKGEATISTTMGAHFSSKGARIRLVAGTDPSISVPSWPKDQFKPKFEFAGPEFQGEINPYIRWGFGFGLEVAGSGKFGVWGGVDTSVNNVWAYNTCEGAKEKTFHYQSIFNVAAKVNVVAEIETAIGSSDRLRDKAKKGAKDGFINGAIDTVVRKVLGDLADGISLTNATIYDGCDAPAPAKPASAKGVQVLSTPKLPKVKAAAAPKYMSGYSRPIYGELL</sequence>
<dbReference type="Proteomes" id="UP001307849">
    <property type="component" value="Unassembled WGS sequence"/>
</dbReference>
<comment type="caution">
    <text evidence="3">The sequence shown here is derived from an EMBL/GenBank/DDBJ whole genome shotgun (WGS) entry which is preliminary data.</text>
</comment>
<dbReference type="EMBL" id="JAVHJM010000004">
    <property type="protein sequence ID" value="KAK6514874.1"/>
    <property type="molecule type" value="Genomic_DNA"/>
</dbReference>
<evidence type="ECO:0000313" key="4">
    <source>
        <dbReference type="Proteomes" id="UP001307849"/>
    </source>
</evidence>
<name>A0AAN8RN35_9PEZI</name>
<feature type="chain" id="PRO_5043031234" description="DUF7029 domain-containing protein" evidence="1">
    <location>
        <begin position="22"/>
        <end position="692"/>
    </location>
</feature>
<evidence type="ECO:0000313" key="3">
    <source>
        <dbReference type="EMBL" id="KAK6514874.1"/>
    </source>
</evidence>
<dbReference type="Pfam" id="PF22974">
    <property type="entry name" value="DUF7029"/>
    <property type="match status" value="1"/>
</dbReference>
<protein>
    <recommendedName>
        <fullName evidence="2">DUF7029 domain-containing protein</fullName>
    </recommendedName>
</protein>
<evidence type="ECO:0000259" key="2">
    <source>
        <dbReference type="Pfam" id="PF22974"/>
    </source>
</evidence>
<accession>A0AAN8RN35</accession>
<keyword evidence="4" id="KW-1185">Reference proteome</keyword>
<feature type="signal peptide" evidence="1">
    <location>
        <begin position="1"/>
        <end position="21"/>
    </location>
</feature>
<evidence type="ECO:0000256" key="1">
    <source>
        <dbReference type="SAM" id="SignalP"/>
    </source>
</evidence>
<gene>
    <name evidence="3" type="ORF">TWF506_007237</name>
</gene>
<dbReference type="AlphaFoldDB" id="A0AAN8RN35"/>
<keyword evidence="1" id="KW-0732">Signal</keyword>